<organism evidence="2 3">
    <name type="scientific">Monosporascus cannonballus</name>
    <dbReference type="NCBI Taxonomy" id="155416"/>
    <lineage>
        <taxon>Eukaryota</taxon>
        <taxon>Fungi</taxon>
        <taxon>Dikarya</taxon>
        <taxon>Ascomycota</taxon>
        <taxon>Pezizomycotina</taxon>
        <taxon>Sordariomycetes</taxon>
        <taxon>Xylariomycetidae</taxon>
        <taxon>Xylariales</taxon>
        <taxon>Xylariales incertae sedis</taxon>
        <taxon>Monosporascus</taxon>
    </lineage>
</organism>
<accession>A0ABY0HC29</accession>
<evidence type="ECO:0000313" key="2">
    <source>
        <dbReference type="EMBL" id="RYO86929.1"/>
    </source>
</evidence>
<sequence length="243" mass="25497">MTDDANSERLLLAKPETADTTESPGDAGENATTARRDSPALGIPRPGTPALNHIAPSFQPRAGGGTRAYGTFGVARSETASYHGRPTGFLFGLPPPYTVPVARPAPPRPHTGQSSPNVSRLSGTSLAIAHCRAGTGRGIPLRSHNKASGTWTQDTARRVFLPRGIPTGMLGSLHAAAVDSRDNDGGDELDENGGAPTEETTGCHGRGESQRRQMMATATERTVIEQCMAMISNLVGFVEETQS</sequence>
<comment type="caution">
    <text evidence="2">The sequence shown here is derived from an EMBL/GenBank/DDBJ whole genome shotgun (WGS) entry which is preliminary data.</text>
</comment>
<dbReference type="Proteomes" id="UP000294003">
    <property type="component" value="Unassembled WGS sequence"/>
</dbReference>
<proteinExistence type="predicted"/>
<gene>
    <name evidence="2" type="ORF">DL762_004489</name>
</gene>
<dbReference type="EMBL" id="QJNS01000107">
    <property type="protein sequence ID" value="RYO86929.1"/>
    <property type="molecule type" value="Genomic_DNA"/>
</dbReference>
<protein>
    <submittedName>
        <fullName evidence="2">Uncharacterized protein</fullName>
    </submittedName>
</protein>
<feature type="region of interest" description="Disordered" evidence="1">
    <location>
        <begin position="178"/>
        <end position="212"/>
    </location>
</feature>
<name>A0ABY0HC29_9PEZI</name>
<feature type="region of interest" description="Disordered" evidence="1">
    <location>
        <begin position="1"/>
        <end position="63"/>
    </location>
</feature>
<keyword evidence="3" id="KW-1185">Reference proteome</keyword>
<evidence type="ECO:0000313" key="3">
    <source>
        <dbReference type="Proteomes" id="UP000294003"/>
    </source>
</evidence>
<reference evidence="2 3" key="1">
    <citation type="submission" date="2018-06" db="EMBL/GenBank/DDBJ databases">
        <title>Complete Genomes of Monosporascus.</title>
        <authorList>
            <person name="Robinson A.J."/>
            <person name="Natvig D.O."/>
        </authorList>
    </citation>
    <scope>NUCLEOTIDE SEQUENCE [LARGE SCALE GENOMIC DNA]</scope>
    <source>
        <strain evidence="2 3">CBS 609.92</strain>
    </source>
</reference>
<evidence type="ECO:0000256" key="1">
    <source>
        <dbReference type="SAM" id="MobiDB-lite"/>
    </source>
</evidence>